<accession>A0A8H5XHY8</accession>
<evidence type="ECO:0000256" key="1">
    <source>
        <dbReference type="SAM" id="Coils"/>
    </source>
</evidence>
<feature type="coiled-coil region" evidence="1">
    <location>
        <begin position="151"/>
        <end position="178"/>
    </location>
</feature>
<sequence>MGGAGDSPDQTCPHQTTTVIANKFGSPNSLEGRCFKLWSTGHVKYCTVEAAPTKYIEFYDPKFQIINMCRRGQASGHIYAVSDDICDIDPFFPPENAGLKTVRIGGNDERHTFDAQFLDDDHLILQILKDLVFYRQEMKPPSEAPDVFTYYGICEAEIKNEEREIQKVKAALAETKNSSKKKSGPLKSVEDRLFRLFSTDHIQYCYYTYCPTTYIEFYAPEGSPRWLEDTGRREPDQPVEGHVYLIHEDACNVDPFVRPEYPSTKFHQLKVDRGRRTVEV</sequence>
<comment type="caution">
    <text evidence="2">The sequence shown here is derived from an EMBL/GenBank/DDBJ whole genome shotgun (WGS) entry which is preliminary data.</text>
</comment>
<dbReference type="Proteomes" id="UP000562682">
    <property type="component" value="Unassembled WGS sequence"/>
</dbReference>
<proteinExistence type="predicted"/>
<keyword evidence="1" id="KW-0175">Coiled coil</keyword>
<gene>
    <name evidence="2" type="ORF">FDENT_1362</name>
</gene>
<evidence type="ECO:0000313" key="3">
    <source>
        <dbReference type="Proteomes" id="UP000562682"/>
    </source>
</evidence>
<name>A0A8H5XHY8_9HYPO</name>
<evidence type="ECO:0000313" key="2">
    <source>
        <dbReference type="EMBL" id="KAF5694058.1"/>
    </source>
</evidence>
<organism evidence="2 3">
    <name type="scientific">Fusarium denticulatum</name>
    <dbReference type="NCBI Taxonomy" id="48507"/>
    <lineage>
        <taxon>Eukaryota</taxon>
        <taxon>Fungi</taxon>
        <taxon>Dikarya</taxon>
        <taxon>Ascomycota</taxon>
        <taxon>Pezizomycotina</taxon>
        <taxon>Sordariomycetes</taxon>
        <taxon>Hypocreomycetidae</taxon>
        <taxon>Hypocreales</taxon>
        <taxon>Nectriaceae</taxon>
        <taxon>Fusarium</taxon>
        <taxon>Fusarium fujikuroi species complex</taxon>
    </lineage>
</organism>
<dbReference type="AlphaFoldDB" id="A0A8H5XHY8"/>
<reference evidence="2 3" key="1">
    <citation type="submission" date="2020-05" db="EMBL/GenBank/DDBJ databases">
        <title>Identification and distribution of gene clusters putatively required for synthesis of sphingolipid metabolism inhibitors in phylogenetically diverse species of the filamentous fungus Fusarium.</title>
        <authorList>
            <person name="Kim H.-S."/>
            <person name="Busman M."/>
            <person name="Brown D.W."/>
            <person name="Divon H."/>
            <person name="Uhlig S."/>
            <person name="Proctor R.H."/>
        </authorList>
    </citation>
    <scope>NUCLEOTIDE SEQUENCE [LARGE SCALE GENOMIC DNA]</scope>
    <source>
        <strain evidence="2 3">NRRL 25311</strain>
    </source>
</reference>
<protein>
    <submittedName>
        <fullName evidence="2">Uncharacterized protein</fullName>
    </submittedName>
</protein>
<keyword evidence="3" id="KW-1185">Reference proteome</keyword>
<dbReference type="EMBL" id="JAAOAK010000027">
    <property type="protein sequence ID" value="KAF5694058.1"/>
    <property type="molecule type" value="Genomic_DNA"/>
</dbReference>